<feature type="compositionally biased region" description="Basic and acidic residues" evidence="1">
    <location>
        <begin position="75"/>
        <end position="86"/>
    </location>
</feature>
<evidence type="ECO:0000313" key="2">
    <source>
        <dbReference type="EMBL" id="KAL1263580.1"/>
    </source>
</evidence>
<keyword evidence="3" id="KW-1185">Reference proteome</keyword>
<reference evidence="2 3" key="1">
    <citation type="submission" date="2023-09" db="EMBL/GenBank/DDBJ databases">
        <authorList>
            <person name="Wang M."/>
        </authorList>
    </citation>
    <scope>NUCLEOTIDE SEQUENCE [LARGE SCALE GENOMIC DNA]</scope>
    <source>
        <strain evidence="2">GT-2023</strain>
        <tissue evidence="2">Liver</tissue>
    </source>
</reference>
<dbReference type="EMBL" id="JAYMGO010000013">
    <property type="protein sequence ID" value="KAL1263580.1"/>
    <property type="molecule type" value="Genomic_DNA"/>
</dbReference>
<accession>A0ABR3MF53</accession>
<protein>
    <submittedName>
        <fullName evidence="2">Uncharacterized protein</fullName>
    </submittedName>
</protein>
<name>A0ABR3MF53_9TELE</name>
<comment type="caution">
    <text evidence="2">The sequence shown here is derived from an EMBL/GenBank/DDBJ whole genome shotgun (WGS) entry which is preliminary data.</text>
</comment>
<evidence type="ECO:0000313" key="3">
    <source>
        <dbReference type="Proteomes" id="UP001558613"/>
    </source>
</evidence>
<proteinExistence type="predicted"/>
<gene>
    <name evidence="2" type="ORF">QQF64_006319</name>
</gene>
<feature type="region of interest" description="Disordered" evidence="1">
    <location>
        <begin position="45"/>
        <end position="154"/>
    </location>
</feature>
<organism evidence="2 3">
    <name type="scientific">Cirrhinus molitorella</name>
    <name type="common">mud carp</name>
    <dbReference type="NCBI Taxonomy" id="172907"/>
    <lineage>
        <taxon>Eukaryota</taxon>
        <taxon>Metazoa</taxon>
        <taxon>Chordata</taxon>
        <taxon>Craniata</taxon>
        <taxon>Vertebrata</taxon>
        <taxon>Euteleostomi</taxon>
        <taxon>Actinopterygii</taxon>
        <taxon>Neopterygii</taxon>
        <taxon>Teleostei</taxon>
        <taxon>Ostariophysi</taxon>
        <taxon>Cypriniformes</taxon>
        <taxon>Cyprinidae</taxon>
        <taxon>Labeoninae</taxon>
        <taxon>Labeonini</taxon>
        <taxon>Cirrhinus</taxon>
    </lineage>
</organism>
<sequence length="154" mass="17537">MFHLIEFLINKSVAVVPQNWCSDGVVHWPNYRNYERVNRMTTLRLKDSNTSDLQSEEEQVKNRPKRRPKPIHFFGDSDDKSEEEGHHNKRPRGPTKILNKPPSPVIPPPPFMPNSGIAAPPPPTLPAEEQTPSTSQVYRPTWQGERCGSESISC</sequence>
<dbReference type="Proteomes" id="UP001558613">
    <property type="component" value="Unassembled WGS sequence"/>
</dbReference>
<feature type="compositionally biased region" description="Pro residues" evidence="1">
    <location>
        <begin position="101"/>
        <end position="112"/>
    </location>
</feature>
<evidence type="ECO:0000256" key="1">
    <source>
        <dbReference type="SAM" id="MobiDB-lite"/>
    </source>
</evidence>